<proteinExistence type="predicted"/>
<dbReference type="EMBL" id="MK689364">
    <property type="protein sequence ID" value="QBZ70798.1"/>
    <property type="molecule type" value="Genomic_DNA"/>
</dbReference>
<sequence>MSLNIYGELAKFRVNTFFTMTTARKRELVYRDIDKVLLRICNSIRKGYALKDRARAGQEILRRYPYFEVTVADIYSQRELEVVITRRHKDVISSITINEDNIGQFEAWCKEWRTELKPTDFSALAQFNPNQRYW</sequence>
<evidence type="ECO:0000313" key="2">
    <source>
        <dbReference type="Proteomes" id="UP000297195"/>
    </source>
</evidence>
<protein>
    <submittedName>
        <fullName evidence="1">Uncharacterized protein</fullName>
    </submittedName>
</protein>
<evidence type="ECO:0000313" key="1">
    <source>
        <dbReference type="EMBL" id="QBZ70798.1"/>
    </source>
</evidence>
<organism evidence="1 2">
    <name type="scientific">Edwardsiella phage pEt-SU</name>
    <dbReference type="NCBI Taxonomy" id="2562142"/>
    <lineage>
        <taxon>Viruses</taxon>
        <taxon>Duplodnaviria</taxon>
        <taxon>Heunggongvirae</taxon>
        <taxon>Uroviricota</taxon>
        <taxon>Caudoviricetes</taxon>
        <taxon>Chimalliviridae</taxon>
        <taxon>Petsuvirus</taxon>
        <taxon>Petsuvirus pEtSU</taxon>
    </lineage>
</organism>
<reference evidence="1 2" key="1">
    <citation type="submission" date="2019-03" db="EMBL/GenBank/DDBJ databases">
        <authorList>
            <person name="Kim S.G."/>
            <person name="Park S.C."/>
        </authorList>
    </citation>
    <scope>NUCLEOTIDE SEQUENCE [LARGE SCALE GENOMIC DNA]</scope>
</reference>
<gene>
    <name evidence="1" type="ORF">pETSU_217</name>
</gene>
<accession>A0A4D6DX61</accession>
<keyword evidence="2" id="KW-1185">Reference proteome</keyword>
<name>A0A4D6DX61_9CAUD</name>
<dbReference type="Proteomes" id="UP000297195">
    <property type="component" value="Segment"/>
</dbReference>